<comment type="caution">
    <text evidence="1">The sequence shown here is derived from an EMBL/GenBank/DDBJ whole genome shotgun (WGS) entry which is preliminary data.</text>
</comment>
<gene>
    <name evidence="1" type="ORF">RU96_GL002405</name>
</gene>
<protein>
    <submittedName>
        <fullName evidence="1">Uncharacterized protein</fullName>
    </submittedName>
</protein>
<proteinExistence type="predicted"/>
<dbReference type="AlphaFoldDB" id="A0A1L8R6H8"/>
<evidence type="ECO:0000313" key="1">
    <source>
        <dbReference type="EMBL" id="OJG15354.1"/>
    </source>
</evidence>
<dbReference type="PROSITE" id="PS51257">
    <property type="entry name" value="PROKAR_LIPOPROTEIN"/>
    <property type="match status" value="1"/>
</dbReference>
<dbReference type="EMBL" id="JXKG01000008">
    <property type="protein sequence ID" value="OJG15354.1"/>
    <property type="molecule type" value="Genomic_DNA"/>
</dbReference>
<evidence type="ECO:0000313" key="2">
    <source>
        <dbReference type="Proteomes" id="UP000182835"/>
    </source>
</evidence>
<sequence length="40" mass="4489">MKYILKYLMVFSLVFILTSCELNKTSQISYSGVIAADAIN</sequence>
<organism evidence="1 2">
    <name type="scientific">Enterococcus canintestini</name>
    <dbReference type="NCBI Taxonomy" id="317010"/>
    <lineage>
        <taxon>Bacteria</taxon>
        <taxon>Bacillati</taxon>
        <taxon>Bacillota</taxon>
        <taxon>Bacilli</taxon>
        <taxon>Lactobacillales</taxon>
        <taxon>Enterococcaceae</taxon>
        <taxon>Enterococcus</taxon>
    </lineage>
</organism>
<reference evidence="1 2" key="1">
    <citation type="submission" date="2014-12" db="EMBL/GenBank/DDBJ databases">
        <title>Draft genome sequences of 29 type strains of Enterococci.</title>
        <authorList>
            <person name="Zhong Z."/>
            <person name="Sun Z."/>
            <person name="Liu W."/>
            <person name="Zhang W."/>
            <person name="Zhang H."/>
        </authorList>
    </citation>
    <scope>NUCLEOTIDE SEQUENCE [LARGE SCALE GENOMIC DNA]</scope>
    <source>
        <strain evidence="1 2">DSM 21207</strain>
    </source>
</reference>
<accession>A0A1L8R6H8</accession>
<dbReference type="Proteomes" id="UP000182835">
    <property type="component" value="Unassembled WGS sequence"/>
</dbReference>
<name>A0A1L8R6H8_9ENTE</name>